<proteinExistence type="predicted"/>
<evidence type="ECO:0000313" key="1">
    <source>
        <dbReference type="EMBL" id="KAK6321420.1"/>
    </source>
</evidence>
<dbReference type="AlphaFoldDB" id="A0AAN8LYV3"/>
<evidence type="ECO:0000313" key="2">
    <source>
        <dbReference type="Proteomes" id="UP001356427"/>
    </source>
</evidence>
<comment type="caution">
    <text evidence="1">The sequence shown here is derived from an EMBL/GenBank/DDBJ whole genome shotgun (WGS) entry which is preliminary data.</text>
</comment>
<name>A0AAN8LYV3_9TELE</name>
<keyword evidence="2" id="KW-1185">Reference proteome</keyword>
<protein>
    <submittedName>
        <fullName evidence="1">Uncharacterized protein</fullName>
    </submittedName>
</protein>
<sequence length="93" mass="9981">MAKSLLVSSHTLSRYSDLATFSIGNCNGLHTTSLLISARGPPIQLPSFLTSNTTNTVLPCHHSTPSLNHGCWIDADGITLHTSFNMIVFIGEV</sequence>
<organism evidence="1 2">
    <name type="scientific">Coregonus suidteri</name>
    <dbReference type="NCBI Taxonomy" id="861788"/>
    <lineage>
        <taxon>Eukaryota</taxon>
        <taxon>Metazoa</taxon>
        <taxon>Chordata</taxon>
        <taxon>Craniata</taxon>
        <taxon>Vertebrata</taxon>
        <taxon>Euteleostomi</taxon>
        <taxon>Actinopterygii</taxon>
        <taxon>Neopterygii</taxon>
        <taxon>Teleostei</taxon>
        <taxon>Protacanthopterygii</taxon>
        <taxon>Salmoniformes</taxon>
        <taxon>Salmonidae</taxon>
        <taxon>Coregoninae</taxon>
        <taxon>Coregonus</taxon>
    </lineage>
</organism>
<dbReference type="EMBL" id="JAGTTL010000006">
    <property type="protein sequence ID" value="KAK6321420.1"/>
    <property type="molecule type" value="Genomic_DNA"/>
</dbReference>
<reference evidence="1 2" key="1">
    <citation type="submission" date="2021-04" db="EMBL/GenBank/DDBJ databases">
        <authorList>
            <person name="De Guttry C."/>
            <person name="Zahm M."/>
            <person name="Klopp C."/>
            <person name="Cabau C."/>
            <person name="Louis A."/>
            <person name="Berthelot C."/>
            <person name="Parey E."/>
            <person name="Roest Crollius H."/>
            <person name="Montfort J."/>
            <person name="Robinson-Rechavi M."/>
            <person name="Bucao C."/>
            <person name="Bouchez O."/>
            <person name="Gislard M."/>
            <person name="Lluch J."/>
            <person name="Milhes M."/>
            <person name="Lampietro C."/>
            <person name="Lopez Roques C."/>
            <person name="Donnadieu C."/>
            <person name="Braasch I."/>
            <person name="Desvignes T."/>
            <person name="Postlethwait J."/>
            <person name="Bobe J."/>
            <person name="Wedekind C."/>
            <person name="Guiguen Y."/>
        </authorList>
    </citation>
    <scope>NUCLEOTIDE SEQUENCE [LARGE SCALE GENOMIC DNA]</scope>
    <source>
        <strain evidence="1">Cs_M1</strain>
        <tissue evidence="1">Blood</tissue>
    </source>
</reference>
<accession>A0AAN8LYV3</accession>
<gene>
    <name evidence="1" type="ORF">J4Q44_G00083960</name>
</gene>
<dbReference type="Proteomes" id="UP001356427">
    <property type="component" value="Unassembled WGS sequence"/>
</dbReference>